<evidence type="ECO:0000259" key="8">
    <source>
        <dbReference type="PROSITE" id="PS50893"/>
    </source>
</evidence>
<accession>A0ABS8YX84</accession>
<feature type="domain" description="ABC transporter" evidence="8">
    <location>
        <begin position="10"/>
        <end position="256"/>
    </location>
</feature>
<evidence type="ECO:0000256" key="3">
    <source>
        <dbReference type="ARBA" id="ARBA00022448"/>
    </source>
</evidence>
<dbReference type="RefSeq" id="WP_233676093.1">
    <property type="nucleotide sequence ID" value="NZ_JAJUOS010000003.1"/>
</dbReference>
<evidence type="ECO:0000313" key="10">
    <source>
        <dbReference type="Proteomes" id="UP001521181"/>
    </source>
</evidence>
<dbReference type="NCBIfam" id="TIGR01727">
    <property type="entry name" value="oligo_HPY"/>
    <property type="match status" value="1"/>
</dbReference>
<comment type="caution">
    <text evidence="9">The sequence shown here is derived from an EMBL/GenBank/DDBJ whole genome shotgun (WGS) entry which is preliminary data.</text>
</comment>
<dbReference type="SUPFAM" id="SSF52540">
    <property type="entry name" value="P-loop containing nucleoside triphosphate hydrolases"/>
    <property type="match status" value="1"/>
</dbReference>
<dbReference type="InterPro" id="IPR027417">
    <property type="entry name" value="P-loop_NTPase"/>
</dbReference>
<evidence type="ECO:0000256" key="2">
    <source>
        <dbReference type="ARBA" id="ARBA00005417"/>
    </source>
</evidence>
<gene>
    <name evidence="9" type="ORF">LZA78_06365</name>
</gene>
<dbReference type="GO" id="GO:0005524">
    <property type="term" value="F:ATP binding"/>
    <property type="evidence" value="ECO:0007669"/>
    <property type="project" value="UniProtKB-KW"/>
</dbReference>
<evidence type="ECO:0000256" key="1">
    <source>
        <dbReference type="ARBA" id="ARBA00004417"/>
    </source>
</evidence>
<dbReference type="InterPro" id="IPR013563">
    <property type="entry name" value="Oligopep_ABC_C"/>
</dbReference>
<dbReference type="Proteomes" id="UP001521181">
    <property type="component" value="Unassembled WGS sequence"/>
</dbReference>
<organism evidence="9 10">
    <name type="scientific">Rhodobacter flavimaris</name>
    <dbReference type="NCBI Taxonomy" id="2907145"/>
    <lineage>
        <taxon>Bacteria</taxon>
        <taxon>Pseudomonadati</taxon>
        <taxon>Pseudomonadota</taxon>
        <taxon>Alphaproteobacteria</taxon>
        <taxon>Rhodobacterales</taxon>
        <taxon>Rhodobacter group</taxon>
        <taxon>Rhodobacter</taxon>
    </lineage>
</organism>
<dbReference type="Gene3D" id="3.40.50.300">
    <property type="entry name" value="P-loop containing nucleotide triphosphate hydrolases"/>
    <property type="match status" value="1"/>
</dbReference>
<dbReference type="Pfam" id="PF00005">
    <property type="entry name" value="ABC_tran"/>
    <property type="match status" value="1"/>
</dbReference>
<dbReference type="PROSITE" id="PS50893">
    <property type="entry name" value="ABC_TRANSPORTER_2"/>
    <property type="match status" value="1"/>
</dbReference>
<dbReference type="InterPro" id="IPR003593">
    <property type="entry name" value="AAA+_ATPase"/>
</dbReference>
<sequence length="321" mass="34004">MTPDWTTNLVEARDLTISFGATAVVDTVSLDLPKGRITALVGESGSGKSLIAHSIAGILTPAATLQAARFGFSGVDLSDASGSGWRDLRGRQIAIIFQNPRAALSPVRRIGQQIGDVIARHRGLKGAELSRAVVEALASVGIVDPEARQHAYTGELSGGMCQRVMIALALACNPRLLIADEPTTGLDNTTQAAILDLVVEQIRARHMACLLITHDLALAREYADEIRVMHAGQIVEEAESSRLFSAPRHPYTRALLGASASQAGSIEALEPIPGSLPDLRGDLPACRFADRCARAEPRCRIAKPLTTGPSGARVACWNPVS</sequence>
<protein>
    <submittedName>
        <fullName evidence="9">ABC transporter ATP-binding protein</fullName>
    </submittedName>
</protein>
<dbReference type="InterPro" id="IPR017871">
    <property type="entry name" value="ABC_transporter-like_CS"/>
</dbReference>
<evidence type="ECO:0000256" key="7">
    <source>
        <dbReference type="ARBA" id="ARBA00023136"/>
    </source>
</evidence>
<name>A0ABS8YX84_9RHOB</name>
<dbReference type="InterPro" id="IPR050388">
    <property type="entry name" value="ABC_Ni/Peptide_Import"/>
</dbReference>
<keyword evidence="3" id="KW-0813">Transport</keyword>
<keyword evidence="7" id="KW-0472">Membrane</keyword>
<dbReference type="PANTHER" id="PTHR43297:SF2">
    <property type="entry name" value="DIPEPTIDE TRANSPORT ATP-BINDING PROTEIN DPPD"/>
    <property type="match status" value="1"/>
</dbReference>
<keyword evidence="6 9" id="KW-0067">ATP-binding</keyword>
<dbReference type="SMART" id="SM00382">
    <property type="entry name" value="AAA"/>
    <property type="match status" value="1"/>
</dbReference>
<dbReference type="EMBL" id="JAJUOS010000003">
    <property type="protein sequence ID" value="MCE5973099.1"/>
    <property type="molecule type" value="Genomic_DNA"/>
</dbReference>
<dbReference type="PANTHER" id="PTHR43297">
    <property type="entry name" value="OLIGOPEPTIDE TRANSPORT ATP-BINDING PROTEIN APPD"/>
    <property type="match status" value="1"/>
</dbReference>
<evidence type="ECO:0000313" key="9">
    <source>
        <dbReference type="EMBL" id="MCE5973099.1"/>
    </source>
</evidence>
<comment type="subcellular location">
    <subcellularLocation>
        <location evidence="1">Cell inner membrane</location>
        <topology evidence="1">Peripheral membrane protein</topology>
    </subcellularLocation>
</comment>
<dbReference type="PROSITE" id="PS00211">
    <property type="entry name" value="ABC_TRANSPORTER_1"/>
    <property type="match status" value="1"/>
</dbReference>
<dbReference type="InterPro" id="IPR003439">
    <property type="entry name" value="ABC_transporter-like_ATP-bd"/>
</dbReference>
<dbReference type="Pfam" id="PF08352">
    <property type="entry name" value="oligo_HPY"/>
    <property type="match status" value="1"/>
</dbReference>
<keyword evidence="5" id="KW-0547">Nucleotide-binding</keyword>
<proteinExistence type="inferred from homology"/>
<keyword evidence="4" id="KW-1003">Cell membrane</keyword>
<evidence type="ECO:0000256" key="6">
    <source>
        <dbReference type="ARBA" id="ARBA00022840"/>
    </source>
</evidence>
<dbReference type="CDD" id="cd03257">
    <property type="entry name" value="ABC_NikE_OppD_transporters"/>
    <property type="match status" value="1"/>
</dbReference>
<comment type="similarity">
    <text evidence="2">Belongs to the ABC transporter superfamily.</text>
</comment>
<keyword evidence="10" id="KW-1185">Reference proteome</keyword>
<evidence type="ECO:0000256" key="5">
    <source>
        <dbReference type="ARBA" id="ARBA00022741"/>
    </source>
</evidence>
<reference evidence="9 10" key="1">
    <citation type="submission" date="2021-12" db="EMBL/GenBank/DDBJ databases">
        <title>Sinirhodobacter sp. WL0062 is a bacterium isolated from seawater.</title>
        <authorList>
            <person name="Wang L."/>
            <person name="He W."/>
            <person name="Zhang D.-F."/>
        </authorList>
    </citation>
    <scope>NUCLEOTIDE SEQUENCE [LARGE SCALE GENOMIC DNA]</scope>
    <source>
        <strain evidence="9 10">WL0062</strain>
    </source>
</reference>
<evidence type="ECO:0000256" key="4">
    <source>
        <dbReference type="ARBA" id="ARBA00022475"/>
    </source>
</evidence>